<dbReference type="GO" id="GO:0009252">
    <property type="term" value="P:peptidoglycan biosynthetic process"/>
    <property type="evidence" value="ECO:0007669"/>
    <property type="project" value="UniProtKB-KW"/>
</dbReference>
<keyword evidence="6" id="KW-0998">Cell outer membrane</keyword>
<reference evidence="8" key="1">
    <citation type="submission" date="2019-02" db="EMBL/GenBank/DDBJ databases">
        <authorList>
            <person name="Gruber-Vodicka R. H."/>
            <person name="Seah K. B. B."/>
        </authorList>
    </citation>
    <scope>NUCLEOTIDE SEQUENCE</scope>
    <source>
        <strain evidence="8">BECK_DK47</strain>
    </source>
</reference>
<keyword evidence="7" id="KW-0449">Lipoprotein</keyword>
<name>A0A450RY51_9GAMM</name>
<evidence type="ECO:0000256" key="6">
    <source>
        <dbReference type="ARBA" id="ARBA00023237"/>
    </source>
</evidence>
<proteinExistence type="predicted"/>
<dbReference type="CDD" id="cd06339">
    <property type="entry name" value="PBP1_YraM_LppC_lipoprotein-like"/>
    <property type="match status" value="1"/>
</dbReference>
<keyword evidence="3" id="KW-0573">Peptidoglycan synthesis</keyword>
<keyword evidence="5" id="KW-0564">Palmitate</keyword>
<dbReference type="GO" id="GO:0031241">
    <property type="term" value="C:periplasmic side of cell outer membrane"/>
    <property type="evidence" value="ECO:0007669"/>
    <property type="project" value="TreeGrafter"/>
</dbReference>
<keyword evidence="4" id="KW-0472">Membrane</keyword>
<gene>
    <name evidence="8" type="ORF">BECKDK2373B_GA0170837_100714</name>
</gene>
<dbReference type="InterPro" id="IPR007443">
    <property type="entry name" value="LpoA"/>
</dbReference>
<keyword evidence="1" id="KW-0732">Signal</keyword>
<evidence type="ECO:0008006" key="9">
    <source>
        <dbReference type="Google" id="ProtNLM"/>
    </source>
</evidence>
<dbReference type="SUPFAM" id="SSF53822">
    <property type="entry name" value="Periplasmic binding protein-like I"/>
    <property type="match status" value="1"/>
</dbReference>
<accession>A0A450RY51</accession>
<dbReference type="Gene3D" id="1.25.40.10">
    <property type="entry name" value="Tetratricopeptide repeat domain"/>
    <property type="match status" value="1"/>
</dbReference>
<dbReference type="Pfam" id="PF04348">
    <property type="entry name" value="LppC"/>
    <property type="match status" value="1"/>
</dbReference>
<organism evidence="8">
    <name type="scientific">Candidatus Kentrum sp. DK</name>
    <dbReference type="NCBI Taxonomy" id="2126562"/>
    <lineage>
        <taxon>Bacteria</taxon>
        <taxon>Pseudomonadati</taxon>
        <taxon>Pseudomonadota</taxon>
        <taxon>Gammaproteobacteria</taxon>
        <taxon>Candidatus Kentrum</taxon>
    </lineage>
</organism>
<dbReference type="EMBL" id="CAADEX010000007">
    <property type="protein sequence ID" value="VFJ44033.1"/>
    <property type="molecule type" value="Genomic_DNA"/>
</dbReference>
<dbReference type="InterPro" id="IPR028082">
    <property type="entry name" value="Peripla_BP_I"/>
</dbReference>
<evidence type="ECO:0000256" key="7">
    <source>
        <dbReference type="ARBA" id="ARBA00023288"/>
    </source>
</evidence>
<evidence type="ECO:0000256" key="2">
    <source>
        <dbReference type="ARBA" id="ARBA00022960"/>
    </source>
</evidence>
<dbReference type="Gene3D" id="1.25.40.650">
    <property type="match status" value="1"/>
</dbReference>
<evidence type="ECO:0000256" key="3">
    <source>
        <dbReference type="ARBA" id="ARBA00022984"/>
    </source>
</evidence>
<dbReference type="PANTHER" id="PTHR38038:SF1">
    <property type="entry name" value="PENICILLIN-BINDING PROTEIN ACTIVATOR LPOA"/>
    <property type="match status" value="1"/>
</dbReference>
<dbReference type="GO" id="GO:0008360">
    <property type="term" value="P:regulation of cell shape"/>
    <property type="evidence" value="ECO:0007669"/>
    <property type="project" value="UniProtKB-KW"/>
</dbReference>
<sequence length="735" mass="80884">MLWKNKTSELYAKRTLHSLTALKMASKCSATKCKLRFLDYFRLVMKHNSSFAVASSKNLFCNGRESKTWRNETRPEPVVPGWKKQRAIILQGKMMAYLLLGLLVGGCGTTPFGSGTVSDSGRQAVGAPVSDGRFREAAEQNLRMASRATIPRRYDYLLAAMGRYLDGGDANAAKGVLARIDTTKWTRPQQDFGDLLAARIALAERRPRAALASLKKIQSPDCRQKESDVAPHLPSHCGPRLPKSRWASFFRTRAMAYAESGGDDNALDALRDRIALDMLLEDPSEIATNHRAIWSRLSSLSPSFLARAYLQPLGSSAPVPLRIKILRGWLTLAGIVGKYTAGKTSIRSEPLSQTLASWRKRYPGHPAERFLLPELIAAGQKKPPPHIALLLPLNGDFSGVARAIQDGFITAWLHDSGAADRPVVTIGNTVGADIGALYQEAIDAGAEFIVGPLDKPSVARLTELPALQKPVLALNHAENSAGEARGHPGSGAPLYQFTLDPEEEAAQAARRARSDGCIRAGVLTPETHWGQRMADSFTGQWREHGGTIADGQSFSDKPEEIAASVQKLLDNTERERPQSPSSSVPREYDMDCILMAAFPREARQLQPQLNFYYAGDVPIYATSHLFGGIVDPVSDQDIDGIIFGDMPWILRGSEDASVLRDRVMETWPEFAQKYLRYYALGIDAYRILPYLEGLRAGSFEDFQGQTGTLLVDGQGRVNRKLLWARIRKGVPVIIH</sequence>
<dbReference type="GO" id="GO:0030234">
    <property type="term" value="F:enzyme regulator activity"/>
    <property type="evidence" value="ECO:0007669"/>
    <property type="project" value="TreeGrafter"/>
</dbReference>
<protein>
    <recommendedName>
        <fullName evidence="9">Penicillin-binding protein activator</fullName>
    </recommendedName>
</protein>
<evidence type="ECO:0000313" key="8">
    <source>
        <dbReference type="EMBL" id="VFJ44033.1"/>
    </source>
</evidence>
<evidence type="ECO:0000256" key="4">
    <source>
        <dbReference type="ARBA" id="ARBA00023136"/>
    </source>
</evidence>
<evidence type="ECO:0000256" key="5">
    <source>
        <dbReference type="ARBA" id="ARBA00023139"/>
    </source>
</evidence>
<dbReference type="AlphaFoldDB" id="A0A450RY51"/>
<dbReference type="PANTHER" id="PTHR38038">
    <property type="entry name" value="PENICILLIN-BINDING PROTEIN ACTIVATOR LPOA"/>
    <property type="match status" value="1"/>
</dbReference>
<keyword evidence="2" id="KW-0133">Cell shape</keyword>
<evidence type="ECO:0000256" key="1">
    <source>
        <dbReference type="ARBA" id="ARBA00022729"/>
    </source>
</evidence>
<dbReference type="Gene3D" id="3.40.50.2300">
    <property type="match status" value="2"/>
</dbReference>
<dbReference type="InterPro" id="IPR011990">
    <property type="entry name" value="TPR-like_helical_dom_sf"/>
</dbReference>